<dbReference type="EMBL" id="JAGGMS010000001">
    <property type="protein sequence ID" value="MBP2178955.1"/>
    <property type="molecule type" value="Genomic_DNA"/>
</dbReference>
<dbReference type="PANTHER" id="PTHR22642:SF2">
    <property type="entry name" value="PROTEIN LONG AFTER FAR-RED 3"/>
    <property type="match status" value="1"/>
</dbReference>
<keyword evidence="4" id="KW-1185">Reference proteome</keyword>
<proteinExistence type="predicted"/>
<feature type="domain" description="Amidohydrolase 3" evidence="2">
    <location>
        <begin position="45"/>
        <end position="540"/>
    </location>
</feature>
<dbReference type="InterPro" id="IPR011059">
    <property type="entry name" value="Metal-dep_hydrolase_composite"/>
</dbReference>
<organism evidence="3 4">
    <name type="scientific">Amycolatopsis magusensis</name>
    <dbReference type="NCBI Taxonomy" id="882444"/>
    <lineage>
        <taxon>Bacteria</taxon>
        <taxon>Bacillati</taxon>
        <taxon>Actinomycetota</taxon>
        <taxon>Actinomycetes</taxon>
        <taxon>Pseudonocardiales</taxon>
        <taxon>Pseudonocardiaceae</taxon>
        <taxon>Amycolatopsis</taxon>
    </lineage>
</organism>
<reference evidence="3 4" key="1">
    <citation type="submission" date="2021-03" db="EMBL/GenBank/DDBJ databases">
        <title>Sequencing the genomes of 1000 actinobacteria strains.</title>
        <authorList>
            <person name="Klenk H.-P."/>
        </authorList>
    </citation>
    <scope>NUCLEOTIDE SEQUENCE [LARGE SCALE GENOMIC DNA]</scope>
    <source>
        <strain evidence="3 4">DSM 45510</strain>
    </source>
</reference>
<dbReference type="SUPFAM" id="SSF51556">
    <property type="entry name" value="Metallo-dependent hydrolases"/>
    <property type="match status" value="1"/>
</dbReference>
<dbReference type="Proteomes" id="UP000741013">
    <property type="component" value="Unassembled WGS sequence"/>
</dbReference>
<protein>
    <submittedName>
        <fullName evidence="3">Amidohydrolase YtcJ</fullName>
    </submittedName>
</protein>
<dbReference type="SUPFAM" id="SSF51338">
    <property type="entry name" value="Composite domain of metallo-dependent hydrolases"/>
    <property type="match status" value="1"/>
</dbReference>
<gene>
    <name evidence="3" type="ORF">JOM49_000481</name>
</gene>
<dbReference type="Gene3D" id="3.10.310.70">
    <property type="match status" value="1"/>
</dbReference>
<sequence length="543" mass="57869">MQVDAVYENARGWTGESRTDALAVLHSRVVALGDDARELSARSRVDLGGASVVPGFHDAHNHMAWFGMGLDDVPLGPCRSVGEVYDAIAARARELPPGAWIVGSGYDQNKLDGGHPTRHGLDRAAPEHLVRLKHTSGHMTVVNSRVLDQLDLGQTGRSSVEGGGGRRAGVPVGGDVVTDEHGSPTGLLREQAQLLLRPLTYPTPLETVVRGLGRASRRYLSEGITSVQEAGVGGGLVGETPAEVAAYQLARERGLLGVRATVMVASSVLHDLEDVGFGIDLGIRSGLGDEWLRIGPMKLFADGSLIGRTAAMHDDFANDPGNRGYFQVPEDELAETILRAHRAGWQIATHAIGDRAVTTVLDAYEAALAAHPRADHRHRIEHCGVLRPQEVAKLAGLGLIPSPQGRFVNEIGDGMRAALGPEREGWCYRLRSMLDAGCVLPASSDRPVVDGAPLLGLNDMVRRETAAGYVLGPQERLTPEQALRAYTHGSAYAAFREHEVGTLTPGKLADFVVLSADPTVAESLPEARVLATAVAGEIVYEED</sequence>
<accession>A0ABS4PJ65</accession>
<dbReference type="Pfam" id="PF07969">
    <property type="entry name" value="Amidohydro_3"/>
    <property type="match status" value="1"/>
</dbReference>
<evidence type="ECO:0000313" key="3">
    <source>
        <dbReference type="EMBL" id="MBP2178955.1"/>
    </source>
</evidence>
<dbReference type="CDD" id="cd01300">
    <property type="entry name" value="YtcJ_like"/>
    <property type="match status" value="1"/>
</dbReference>
<dbReference type="InterPro" id="IPR032466">
    <property type="entry name" value="Metal_Hydrolase"/>
</dbReference>
<name>A0ABS4PJ65_9PSEU</name>
<feature type="region of interest" description="Disordered" evidence="1">
    <location>
        <begin position="155"/>
        <end position="184"/>
    </location>
</feature>
<dbReference type="PANTHER" id="PTHR22642">
    <property type="entry name" value="IMIDAZOLONEPROPIONASE"/>
    <property type="match status" value="1"/>
</dbReference>
<evidence type="ECO:0000256" key="1">
    <source>
        <dbReference type="SAM" id="MobiDB-lite"/>
    </source>
</evidence>
<dbReference type="InterPro" id="IPR013108">
    <property type="entry name" value="Amidohydro_3"/>
</dbReference>
<dbReference type="Gene3D" id="2.30.40.10">
    <property type="entry name" value="Urease, subunit C, domain 1"/>
    <property type="match status" value="1"/>
</dbReference>
<evidence type="ECO:0000313" key="4">
    <source>
        <dbReference type="Proteomes" id="UP000741013"/>
    </source>
</evidence>
<dbReference type="Gene3D" id="3.20.20.140">
    <property type="entry name" value="Metal-dependent hydrolases"/>
    <property type="match status" value="1"/>
</dbReference>
<dbReference type="InterPro" id="IPR033932">
    <property type="entry name" value="YtcJ-like"/>
</dbReference>
<comment type="caution">
    <text evidence="3">The sequence shown here is derived from an EMBL/GenBank/DDBJ whole genome shotgun (WGS) entry which is preliminary data.</text>
</comment>
<evidence type="ECO:0000259" key="2">
    <source>
        <dbReference type="Pfam" id="PF07969"/>
    </source>
</evidence>
<dbReference type="RefSeq" id="WP_209662669.1">
    <property type="nucleotide sequence ID" value="NZ_JAGGMS010000001.1"/>
</dbReference>